<keyword evidence="3" id="KW-0378">Hydrolase</keyword>
<dbReference type="Gene3D" id="3.30.1120.10">
    <property type="match status" value="1"/>
</dbReference>
<keyword evidence="2" id="KW-0479">Metal-binding</keyword>
<dbReference type="GO" id="GO:0004065">
    <property type="term" value="F:arylsulfatase activity"/>
    <property type="evidence" value="ECO:0007669"/>
    <property type="project" value="TreeGrafter"/>
</dbReference>
<dbReference type="Gene3D" id="3.40.720.10">
    <property type="entry name" value="Alkaline Phosphatase, subunit A"/>
    <property type="match status" value="1"/>
</dbReference>
<evidence type="ECO:0000259" key="5">
    <source>
        <dbReference type="Pfam" id="PF00884"/>
    </source>
</evidence>
<evidence type="ECO:0000256" key="1">
    <source>
        <dbReference type="ARBA" id="ARBA00008779"/>
    </source>
</evidence>
<dbReference type="PANTHER" id="PTHR42693:SF53">
    <property type="entry name" value="ENDO-4-O-SULFATASE"/>
    <property type="match status" value="1"/>
</dbReference>
<dbReference type="Pfam" id="PF00884">
    <property type="entry name" value="Sulfatase"/>
    <property type="match status" value="1"/>
</dbReference>
<sequence length="600" mass="68243">MNRFLKTASALFLASQLGACSIDTVEEQKPNVLLILTDDQGWGDLSFNGNQHLQTPNLDGLFEQSTVLSNFYVNPVCAPSRASLLTGRYNLRTGTSWVTRGTENMRTEEVTMAEIFKDEGYKTGLFGKWHNGAHYPQDPNGQGFDEFWGFCAGHWSNYFDTELQHNQEMTPTKGYITDVLTDKAMVFMEENKEKPFLCFVPYNTPHTPFQVADKYFDKYKDIDFGKGEEGNKQIAAVYGMIDNMDENIGRMLQKMEDLDLDENTIVIFLTDNGPQQYRYNGAFRGRKTDVLEGGVRVPFAIKWQNQIQSQKIMQFSAHIDILPTLLDLCKIEKPQYLKLDGISLSKSIMGEKNKESDRILFDIMTNQDVVSDYKGTAIQAPYKWVIEHGKKSLYNIKHDPSEQSNLIDSLNEKGKQLELAYLNWFDDVTKNGFDPFLIPVGYNQAPVVQLQAHEARLVGDLKYKHSVHGWAHDWVINWKNTTDRIEWDIDVIEDSSFEIFLNYSCSEDQIGSGLMVKANGQELRTTISEAFIPTQIDSPDRASREQEAYEQTWGKLSLGKIQLPKGKHTISLSATKIGKTEVGELKNITMSKQVGNLVKI</sequence>
<dbReference type="PROSITE" id="PS00523">
    <property type="entry name" value="SULFATASE_1"/>
    <property type="match status" value="1"/>
</dbReference>
<dbReference type="OrthoDB" id="9764377at2"/>
<dbReference type="InterPro" id="IPR024607">
    <property type="entry name" value="Sulfatase_CS"/>
</dbReference>
<dbReference type="GO" id="GO:0046872">
    <property type="term" value="F:metal ion binding"/>
    <property type="evidence" value="ECO:0007669"/>
    <property type="project" value="UniProtKB-KW"/>
</dbReference>
<dbReference type="CDD" id="cd16146">
    <property type="entry name" value="ARS_like"/>
    <property type="match status" value="1"/>
</dbReference>
<evidence type="ECO:0000256" key="4">
    <source>
        <dbReference type="ARBA" id="ARBA00022837"/>
    </source>
</evidence>
<dbReference type="InterPro" id="IPR017850">
    <property type="entry name" value="Alkaline_phosphatase_core_sf"/>
</dbReference>
<evidence type="ECO:0000313" key="6">
    <source>
        <dbReference type="EMBL" id="PWJ44593.1"/>
    </source>
</evidence>
<dbReference type="SUPFAM" id="SSF53649">
    <property type="entry name" value="Alkaline phosphatase-like"/>
    <property type="match status" value="1"/>
</dbReference>
<evidence type="ECO:0000256" key="3">
    <source>
        <dbReference type="ARBA" id="ARBA00022801"/>
    </source>
</evidence>
<dbReference type="InterPro" id="IPR000917">
    <property type="entry name" value="Sulfatase_N"/>
</dbReference>
<protein>
    <submittedName>
        <fullName evidence="6">Arylsulfatase A</fullName>
    </submittedName>
</protein>
<dbReference type="RefSeq" id="WP_109616076.1">
    <property type="nucleotide sequence ID" value="NZ_QGDO01000001.1"/>
</dbReference>
<dbReference type="Gene3D" id="2.60.120.260">
    <property type="entry name" value="Galactose-binding domain-like"/>
    <property type="match status" value="1"/>
</dbReference>
<keyword evidence="7" id="KW-1185">Reference proteome</keyword>
<name>A0A315ZHC3_SEDFL</name>
<dbReference type="PANTHER" id="PTHR42693">
    <property type="entry name" value="ARYLSULFATASE FAMILY MEMBER"/>
    <property type="match status" value="1"/>
</dbReference>
<reference evidence="6 7" key="1">
    <citation type="submission" date="2018-03" db="EMBL/GenBank/DDBJ databases">
        <title>Genomic Encyclopedia of Archaeal and Bacterial Type Strains, Phase II (KMG-II): from individual species to whole genera.</title>
        <authorList>
            <person name="Goeker M."/>
        </authorList>
    </citation>
    <scope>NUCLEOTIDE SEQUENCE [LARGE SCALE GENOMIC DNA]</scope>
    <source>
        <strain evidence="6 7">DSM 28229</strain>
    </source>
</reference>
<comment type="similarity">
    <text evidence="1">Belongs to the sulfatase family.</text>
</comment>
<comment type="caution">
    <text evidence="6">The sequence shown here is derived from an EMBL/GenBank/DDBJ whole genome shotgun (WGS) entry which is preliminary data.</text>
</comment>
<gene>
    <name evidence="6" type="ORF">BC781_101964</name>
</gene>
<dbReference type="AlphaFoldDB" id="A0A315ZHC3"/>
<evidence type="ECO:0000313" key="7">
    <source>
        <dbReference type="Proteomes" id="UP000245535"/>
    </source>
</evidence>
<accession>A0A315ZHC3</accession>
<proteinExistence type="inferred from homology"/>
<organism evidence="6 7">
    <name type="scientific">Sediminitomix flava</name>
    <dbReference type="NCBI Taxonomy" id="379075"/>
    <lineage>
        <taxon>Bacteria</taxon>
        <taxon>Pseudomonadati</taxon>
        <taxon>Bacteroidota</taxon>
        <taxon>Cytophagia</taxon>
        <taxon>Cytophagales</taxon>
        <taxon>Flammeovirgaceae</taxon>
        <taxon>Sediminitomix</taxon>
    </lineage>
</organism>
<dbReference type="InterPro" id="IPR050738">
    <property type="entry name" value="Sulfatase"/>
</dbReference>
<keyword evidence="4" id="KW-0106">Calcium</keyword>
<dbReference type="Proteomes" id="UP000245535">
    <property type="component" value="Unassembled WGS sequence"/>
</dbReference>
<evidence type="ECO:0000256" key="2">
    <source>
        <dbReference type="ARBA" id="ARBA00022723"/>
    </source>
</evidence>
<dbReference type="EMBL" id="QGDO01000001">
    <property type="protein sequence ID" value="PWJ44593.1"/>
    <property type="molecule type" value="Genomic_DNA"/>
</dbReference>
<feature type="domain" description="Sulfatase N-terminal" evidence="5">
    <location>
        <begin position="30"/>
        <end position="329"/>
    </location>
</feature>